<name>A0AAU1UJG9_9ACTN</name>
<proteinExistence type="predicted"/>
<dbReference type="InterPro" id="IPR019587">
    <property type="entry name" value="Polyketide_cyclase/dehydratase"/>
</dbReference>
<dbReference type="CDD" id="cd07822">
    <property type="entry name" value="SRPBCC_4"/>
    <property type="match status" value="1"/>
</dbReference>
<gene>
    <name evidence="1" type="ORF">OHU69_42000</name>
</gene>
<sequence length="167" mass="18917">MFEKVNWPERYDPKASAIYALNDIDVKAPAEVVWKLLVDAENWSAYFPPEDQVRILGGETELALGTEYSRLTVGFPMSLTVTECEPYRRLSWATVVDGDNTDSSAYHGWVITPTDDGCHVLTEETQQGEFFLEELGRKNPGALYRYHQDWVECLARAAEEIAPRPAT</sequence>
<dbReference type="Gene3D" id="3.30.530.20">
    <property type="match status" value="1"/>
</dbReference>
<dbReference type="Pfam" id="PF10604">
    <property type="entry name" value="Polyketide_cyc2"/>
    <property type="match status" value="1"/>
</dbReference>
<dbReference type="EMBL" id="CP108195">
    <property type="protein sequence ID" value="WTS17046.1"/>
    <property type="molecule type" value="Genomic_DNA"/>
</dbReference>
<evidence type="ECO:0000313" key="1">
    <source>
        <dbReference type="EMBL" id="WTS17046.1"/>
    </source>
</evidence>
<accession>A0AAU1UJG9</accession>
<reference evidence="1" key="1">
    <citation type="submission" date="2022-10" db="EMBL/GenBank/DDBJ databases">
        <title>The complete genomes of actinobacterial strains from the NBC collection.</title>
        <authorList>
            <person name="Joergensen T.S."/>
            <person name="Alvarez Arevalo M."/>
            <person name="Sterndorff E.B."/>
            <person name="Faurdal D."/>
            <person name="Vuksanovic O."/>
            <person name="Mourched A.-S."/>
            <person name="Charusanti P."/>
            <person name="Shaw S."/>
            <person name="Blin K."/>
            <person name="Weber T."/>
        </authorList>
    </citation>
    <scope>NUCLEOTIDE SEQUENCE</scope>
    <source>
        <strain evidence="1">NBC_00119</strain>
    </source>
</reference>
<dbReference type="SUPFAM" id="SSF55961">
    <property type="entry name" value="Bet v1-like"/>
    <property type="match status" value="1"/>
</dbReference>
<protein>
    <submittedName>
        <fullName evidence="1">SRPBCC domain-containing protein</fullName>
    </submittedName>
</protein>
<dbReference type="InterPro" id="IPR023393">
    <property type="entry name" value="START-like_dom_sf"/>
</dbReference>
<organism evidence="1">
    <name type="scientific">Streptomyces sp. NBC_00119</name>
    <dbReference type="NCBI Taxonomy" id="2975659"/>
    <lineage>
        <taxon>Bacteria</taxon>
        <taxon>Bacillati</taxon>
        <taxon>Actinomycetota</taxon>
        <taxon>Actinomycetes</taxon>
        <taxon>Kitasatosporales</taxon>
        <taxon>Streptomycetaceae</taxon>
        <taxon>Streptomyces</taxon>
    </lineage>
</organism>
<dbReference type="AlphaFoldDB" id="A0AAU1UJG9"/>